<keyword evidence="4" id="KW-1185">Reference proteome</keyword>
<evidence type="ECO:0000313" key="3">
    <source>
        <dbReference type="EMBL" id="PUZ26175.1"/>
    </source>
</evidence>
<evidence type="ECO:0000259" key="2">
    <source>
        <dbReference type="Pfam" id="PF14587"/>
    </source>
</evidence>
<keyword evidence="3" id="KW-0119">Carbohydrate metabolism</keyword>
<keyword evidence="3" id="KW-0326">Glycosidase</keyword>
<feature type="domain" description="Endo-beta-1,6-galactanase-like" evidence="2">
    <location>
        <begin position="23"/>
        <end position="384"/>
    </location>
</feature>
<sequence length="504" mass="55092">MHALRATALFFSCFTATAAAAQVQVTIDAGQPKQVIDHFGASDAWTCQFAGQWPDAQRNEMADLLFSMDTSATGQPKGIALSLWRFNLGAGSAEQGDASGIHDEWHRTESFLQKDGSYDWSKQAGQLWFLQAAKARKVPQFLAFINSPNVQFTANGKAGADKGQCNILPSQYEASAKNIATSLAGVQRKLGITFHYFSPVNEPQWDWSDPKQEGCPYTNAQIFGVTKAVSKALLAQKLPARILLTECAKMNYLYALDDKPDKGKQVQAFFGKSSPYYTGGLPNVLHTIASHSYFTTSPYATATDVRNHVAAAVAEVPGLTFWQSEYCILGDNDGEINGQHRDLGMHAALYMARVIHYDLAIANAASWQWWLAISNGDYKDGLVYIDKSKTGGEVHSSKMMWVLGNYSRFIRPGSHRIAATLADSSLAKDLMVSAYLQGKELVTVVVNDNADPVTLSLHYKHLQPGHLRSYTTADGKELEPAAVADDKQITIPARAVVTLTGRAL</sequence>
<protein>
    <submittedName>
        <fullName evidence="3">Xylanase</fullName>
    </submittedName>
</protein>
<feature type="signal peptide" evidence="1">
    <location>
        <begin position="1"/>
        <end position="21"/>
    </location>
</feature>
<dbReference type="GO" id="GO:0045493">
    <property type="term" value="P:xylan catabolic process"/>
    <property type="evidence" value="ECO:0007669"/>
    <property type="project" value="UniProtKB-KW"/>
</dbReference>
<dbReference type="Gene3D" id="3.20.20.80">
    <property type="entry name" value="Glycosidases"/>
    <property type="match status" value="1"/>
</dbReference>
<accession>A0A2T7BIR5</accession>
<dbReference type="SUPFAM" id="SSF51445">
    <property type="entry name" value="(Trans)glycosidases"/>
    <property type="match status" value="1"/>
</dbReference>
<keyword evidence="3" id="KW-0858">Xylan degradation</keyword>
<dbReference type="GO" id="GO:0004553">
    <property type="term" value="F:hydrolase activity, hydrolyzing O-glycosyl compounds"/>
    <property type="evidence" value="ECO:0007669"/>
    <property type="project" value="InterPro"/>
</dbReference>
<dbReference type="InterPro" id="IPR013780">
    <property type="entry name" value="Glyco_hydro_b"/>
</dbReference>
<dbReference type="Pfam" id="PF14587">
    <property type="entry name" value="Glyco_hydr_30_2"/>
    <property type="match status" value="1"/>
</dbReference>
<reference evidence="3 4" key="1">
    <citation type="submission" date="2018-04" db="EMBL/GenBank/DDBJ databases">
        <title>Chitinophaga fuyangensis sp. nov., isolated from soil in a chemical factory.</title>
        <authorList>
            <person name="Chen K."/>
        </authorList>
    </citation>
    <scope>NUCLEOTIDE SEQUENCE [LARGE SCALE GENOMIC DNA]</scope>
    <source>
        <strain evidence="3 4">LY-1</strain>
    </source>
</reference>
<comment type="caution">
    <text evidence="3">The sequence shown here is derived from an EMBL/GenBank/DDBJ whole genome shotgun (WGS) entry which is preliminary data.</text>
</comment>
<gene>
    <name evidence="3" type="ORF">DCC81_18235</name>
</gene>
<name>A0A2T7BIR5_9BACT</name>
<dbReference type="RefSeq" id="WP_108688013.1">
    <property type="nucleotide sequence ID" value="NZ_QCYK01000002.1"/>
</dbReference>
<dbReference type="PANTHER" id="PTHR42767">
    <property type="entry name" value="ENDO-BETA-1,6-GALACTANASE"/>
    <property type="match status" value="1"/>
</dbReference>
<dbReference type="PANTHER" id="PTHR42767:SF1">
    <property type="entry name" value="ENDO-BETA-1,6-GALACTANASE-LIKE DOMAIN-CONTAINING PROTEIN"/>
    <property type="match status" value="1"/>
</dbReference>
<dbReference type="Gene3D" id="2.60.40.1180">
    <property type="entry name" value="Golgi alpha-mannosidase II"/>
    <property type="match status" value="1"/>
</dbReference>
<dbReference type="InterPro" id="IPR017853">
    <property type="entry name" value="GH"/>
</dbReference>
<keyword evidence="3" id="KW-0624">Polysaccharide degradation</keyword>
<dbReference type="EMBL" id="QCYK01000002">
    <property type="protein sequence ID" value="PUZ26175.1"/>
    <property type="molecule type" value="Genomic_DNA"/>
</dbReference>
<keyword evidence="3" id="KW-0378">Hydrolase</keyword>
<evidence type="ECO:0000256" key="1">
    <source>
        <dbReference type="SAM" id="SignalP"/>
    </source>
</evidence>
<dbReference type="Proteomes" id="UP000244450">
    <property type="component" value="Unassembled WGS sequence"/>
</dbReference>
<dbReference type="OrthoDB" id="9806701at2"/>
<keyword evidence="1" id="KW-0732">Signal</keyword>
<dbReference type="InterPro" id="IPR039514">
    <property type="entry name" value="6GAL-like"/>
</dbReference>
<dbReference type="InterPro" id="IPR039743">
    <property type="entry name" value="6GAL/EXGAL"/>
</dbReference>
<feature type="chain" id="PRO_5015657348" evidence="1">
    <location>
        <begin position="22"/>
        <end position="504"/>
    </location>
</feature>
<proteinExistence type="predicted"/>
<evidence type="ECO:0000313" key="4">
    <source>
        <dbReference type="Proteomes" id="UP000244450"/>
    </source>
</evidence>
<dbReference type="AlphaFoldDB" id="A0A2T7BIR5"/>
<organism evidence="3 4">
    <name type="scientific">Chitinophaga parva</name>
    <dbReference type="NCBI Taxonomy" id="2169414"/>
    <lineage>
        <taxon>Bacteria</taxon>
        <taxon>Pseudomonadati</taxon>
        <taxon>Bacteroidota</taxon>
        <taxon>Chitinophagia</taxon>
        <taxon>Chitinophagales</taxon>
        <taxon>Chitinophagaceae</taxon>
        <taxon>Chitinophaga</taxon>
    </lineage>
</organism>